<dbReference type="PRINTS" id="PR00344">
    <property type="entry name" value="BCTRLSENSOR"/>
</dbReference>
<dbReference type="NCBIfam" id="TIGR00229">
    <property type="entry name" value="sensory_box"/>
    <property type="match status" value="1"/>
</dbReference>
<evidence type="ECO:0000256" key="2">
    <source>
        <dbReference type="ARBA" id="ARBA00012438"/>
    </source>
</evidence>
<dbReference type="SMART" id="SM00086">
    <property type="entry name" value="PAC"/>
    <property type="match status" value="1"/>
</dbReference>
<dbReference type="EMBL" id="CP001804">
    <property type="protein sequence ID" value="ACY18053.1"/>
    <property type="molecule type" value="Genomic_DNA"/>
</dbReference>
<evidence type="ECO:0000259" key="7">
    <source>
        <dbReference type="PROSITE" id="PS50112"/>
    </source>
</evidence>
<dbReference type="Pfam" id="PF08448">
    <property type="entry name" value="PAS_4"/>
    <property type="match status" value="1"/>
</dbReference>
<dbReference type="InterPro" id="IPR001610">
    <property type="entry name" value="PAC"/>
</dbReference>
<dbReference type="PANTHER" id="PTHR43304:SF1">
    <property type="entry name" value="PAC DOMAIN-CONTAINING PROTEIN"/>
    <property type="match status" value="1"/>
</dbReference>
<dbReference type="InterPro" id="IPR036890">
    <property type="entry name" value="HATPase_C_sf"/>
</dbReference>
<dbReference type="SUPFAM" id="SSF55874">
    <property type="entry name" value="ATPase domain of HSP90 chaperone/DNA topoisomerase II/histidine kinase"/>
    <property type="match status" value="1"/>
</dbReference>
<evidence type="ECO:0000259" key="6">
    <source>
        <dbReference type="PROSITE" id="PS50109"/>
    </source>
</evidence>
<dbReference type="InterPro" id="IPR036097">
    <property type="entry name" value="HisK_dim/P_sf"/>
</dbReference>
<dbReference type="EC" id="2.7.13.3" evidence="2"/>
<keyword evidence="10" id="KW-1185">Reference proteome</keyword>
<accession>D0LZS4</accession>
<dbReference type="PROSITE" id="PS50112">
    <property type="entry name" value="PAS"/>
    <property type="match status" value="1"/>
</dbReference>
<gene>
    <name evidence="9" type="ordered locus">Hoch_5571</name>
</gene>
<dbReference type="InterPro" id="IPR003594">
    <property type="entry name" value="HATPase_dom"/>
</dbReference>
<dbReference type="InterPro" id="IPR035965">
    <property type="entry name" value="PAS-like_dom_sf"/>
</dbReference>
<keyword evidence="3" id="KW-0597">Phosphoprotein</keyword>
<dbReference type="InterPro" id="IPR000014">
    <property type="entry name" value="PAS"/>
</dbReference>
<dbReference type="InterPro" id="IPR005467">
    <property type="entry name" value="His_kinase_dom"/>
</dbReference>
<dbReference type="InterPro" id="IPR000700">
    <property type="entry name" value="PAS-assoc_C"/>
</dbReference>
<reference evidence="9 10" key="1">
    <citation type="journal article" date="2010" name="Stand. Genomic Sci.">
        <title>Complete genome sequence of Haliangium ochraceum type strain (SMP-2).</title>
        <authorList>
            <consortium name="US DOE Joint Genome Institute (JGI-PGF)"/>
            <person name="Ivanova N."/>
            <person name="Daum C."/>
            <person name="Lang E."/>
            <person name="Abt B."/>
            <person name="Kopitz M."/>
            <person name="Saunders E."/>
            <person name="Lapidus A."/>
            <person name="Lucas S."/>
            <person name="Glavina Del Rio T."/>
            <person name="Nolan M."/>
            <person name="Tice H."/>
            <person name="Copeland A."/>
            <person name="Cheng J.F."/>
            <person name="Chen F."/>
            <person name="Bruce D."/>
            <person name="Goodwin L."/>
            <person name="Pitluck S."/>
            <person name="Mavromatis K."/>
            <person name="Pati A."/>
            <person name="Mikhailova N."/>
            <person name="Chen A."/>
            <person name="Palaniappan K."/>
            <person name="Land M."/>
            <person name="Hauser L."/>
            <person name="Chang Y.J."/>
            <person name="Jeffries C.D."/>
            <person name="Detter J.C."/>
            <person name="Brettin T."/>
            <person name="Rohde M."/>
            <person name="Goker M."/>
            <person name="Bristow J."/>
            <person name="Markowitz V."/>
            <person name="Eisen J.A."/>
            <person name="Hugenholtz P."/>
            <person name="Kyrpides N.C."/>
            <person name="Klenk H.P."/>
        </authorList>
    </citation>
    <scope>NUCLEOTIDE SEQUENCE [LARGE SCALE GENOMIC DNA]</scope>
    <source>
        <strain evidence="10">DSM 14365 / CIP 107738 / JCM 11303 / AJ 13395 / SMP-2</strain>
    </source>
</reference>
<dbReference type="InterPro" id="IPR003661">
    <property type="entry name" value="HisK_dim/P_dom"/>
</dbReference>
<dbReference type="eggNOG" id="COG4251">
    <property type="taxonomic scope" value="Bacteria"/>
</dbReference>
<dbReference type="STRING" id="502025.Hoch_5571"/>
<comment type="catalytic activity">
    <reaction evidence="1">
        <text>ATP + protein L-histidine = ADP + protein N-phospho-L-histidine.</text>
        <dbReference type="EC" id="2.7.13.3"/>
    </reaction>
</comment>
<dbReference type="PROSITE" id="PS50113">
    <property type="entry name" value="PAC"/>
    <property type="match status" value="1"/>
</dbReference>
<dbReference type="Gene3D" id="3.30.565.10">
    <property type="entry name" value="Histidine kinase-like ATPase, C-terminal domain"/>
    <property type="match status" value="1"/>
</dbReference>
<name>D0LZS4_HALO1</name>
<feature type="domain" description="PAC" evidence="8">
    <location>
        <begin position="250"/>
        <end position="302"/>
    </location>
</feature>
<dbReference type="InterPro" id="IPR004358">
    <property type="entry name" value="Sig_transdc_His_kin-like_C"/>
</dbReference>
<dbReference type="PANTHER" id="PTHR43304">
    <property type="entry name" value="PHYTOCHROME-LIKE PROTEIN CPH1"/>
    <property type="match status" value="1"/>
</dbReference>
<dbReference type="GO" id="GO:0000155">
    <property type="term" value="F:phosphorelay sensor kinase activity"/>
    <property type="evidence" value="ECO:0007669"/>
    <property type="project" value="InterPro"/>
</dbReference>
<dbReference type="CDD" id="cd00082">
    <property type="entry name" value="HisKA"/>
    <property type="match status" value="1"/>
</dbReference>
<evidence type="ECO:0000259" key="8">
    <source>
        <dbReference type="PROSITE" id="PS50113"/>
    </source>
</evidence>
<organism evidence="9 10">
    <name type="scientific">Haliangium ochraceum (strain DSM 14365 / JCM 11303 / SMP-2)</name>
    <dbReference type="NCBI Taxonomy" id="502025"/>
    <lineage>
        <taxon>Bacteria</taxon>
        <taxon>Pseudomonadati</taxon>
        <taxon>Myxococcota</taxon>
        <taxon>Polyangia</taxon>
        <taxon>Haliangiales</taxon>
        <taxon>Kofleriaceae</taxon>
        <taxon>Haliangium</taxon>
    </lineage>
</organism>
<evidence type="ECO:0000313" key="9">
    <source>
        <dbReference type="EMBL" id="ACY18053.1"/>
    </source>
</evidence>
<evidence type="ECO:0000256" key="5">
    <source>
        <dbReference type="ARBA" id="ARBA00022777"/>
    </source>
</evidence>
<sequence>MEDETHDPQSEHPFAGFDGRYRAIFEYAPVSFWEEDFTEVVAAIDEMRAAGVSDFAAHFAENPQVVQELAEKTQILAVNAISPKMFGARSKDELLGSLDKVFLPETYPAFAEQMLALANGKSHFASEAFAGTLSGGRIYTLFSVTMLPVRPGGERHGLVTIQDISWRKRVEDEQAAQEKLYRTLLESIPHMIWMADGEGEVHFGNAALRTAARRTLAELVGSDWLDLVQPDEREELEALRSTARDRAIAYRGAFRYRARDGAHRAMYFIETPVKDEAGEVVHWVGISTDITELEGARAEIQTALERSNRELAQIAHAASHDLVEPLRMITSYSELLQRRRVGQLDEKTIRYTNYMVEGAARIRQLIDDLGALSSISQEAQQPRPVPLGEVLDEVQQVLAEPMRDSGAELVHGELPEVLADRHHLAQLFRMLFDNSLKFRSADPPRIEVSGHRDGTMQVLAVRDNGKGFDSEQYGARIFGMFQRLQGREEYQGTGIGLALARKIVERSGGRIWVESSPGAGATFFFTLPAVPTELLAPPEV</sequence>
<dbReference type="InterPro" id="IPR052162">
    <property type="entry name" value="Sensor_kinase/Photoreceptor"/>
</dbReference>
<dbReference type="SMART" id="SM00091">
    <property type="entry name" value="PAS"/>
    <property type="match status" value="2"/>
</dbReference>
<dbReference type="KEGG" id="hoh:Hoch_5571"/>
<dbReference type="CDD" id="cd00130">
    <property type="entry name" value="PAS"/>
    <property type="match status" value="2"/>
</dbReference>
<dbReference type="SMART" id="SM00387">
    <property type="entry name" value="HATPase_c"/>
    <property type="match status" value="1"/>
</dbReference>
<dbReference type="InterPro" id="IPR013656">
    <property type="entry name" value="PAS_4"/>
</dbReference>
<proteinExistence type="predicted"/>
<dbReference type="SMART" id="SM00388">
    <property type="entry name" value="HisKA"/>
    <property type="match status" value="1"/>
</dbReference>
<evidence type="ECO:0000256" key="4">
    <source>
        <dbReference type="ARBA" id="ARBA00022679"/>
    </source>
</evidence>
<feature type="domain" description="Histidine kinase" evidence="6">
    <location>
        <begin position="317"/>
        <end position="531"/>
    </location>
</feature>
<protein>
    <recommendedName>
        <fullName evidence="2">histidine kinase</fullName>
        <ecNumber evidence="2">2.7.13.3</ecNumber>
    </recommendedName>
</protein>
<dbReference type="AlphaFoldDB" id="D0LZS4"/>
<dbReference type="Proteomes" id="UP000001880">
    <property type="component" value="Chromosome"/>
</dbReference>
<dbReference type="SUPFAM" id="SSF47384">
    <property type="entry name" value="Homodimeric domain of signal transducing histidine kinase"/>
    <property type="match status" value="1"/>
</dbReference>
<dbReference type="Pfam" id="PF00512">
    <property type="entry name" value="HisKA"/>
    <property type="match status" value="1"/>
</dbReference>
<dbReference type="PROSITE" id="PS50109">
    <property type="entry name" value="HIS_KIN"/>
    <property type="match status" value="1"/>
</dbReference>
<feature type="domain" description="PAS" evidence="7">
    <location>
        <begin position="177"/>
        <end position="247"/>
    </location>
</feature>
<dbReference type="Gene3D" id="1.10.287.130">
    <property type="match status" value="1"/>
</dbReference>
<dbReference type="Gene3D" id="3.30.450.20">
    <property type="entry name" value="PAS domain"/>
    <property type="match status" value="2"/>
</dbReference>
<evidence type="ECO:0000313" key="10">
    <source>
        <dbReference type="Proteomes" id="UP000001880"/>
    </source>
</evidence>
<dbReference type="eggNOG" id="COG3829">
    <property type="taxonomic scope" value="Bacteria"/>
</dbReference>
<evidence type="ECO:0000256" key="1">
    <source>
        <dbReference type="ARBA" id="ARBA00000085"/>
    </source>
</evidence>
<dbReference type="SUPFAM" id="SSF55785">
    <property type="entry name" value="PYP-like sensor domain (PAS domain)"/>
    <property type="match status" value="2"/>
</dbReference>
<dbReference type="HOGENOM" id="CLU_000445_114_71_7"/>
<keyword evidence="4" id="KW-0808">Transferase</keyword>
<dbReference type="Pfam" id="PF02518">
    <property type="entry name" value="HATPase_c"/>
    <property type="match status" value="1"/>
</dbReference>
<keyword evidence="5 9" id="KW-0418">Kinase</keyword>
<dbReference type="RefSeq" id="WP_012830645.1">
    <property type="nucleotide sequence ID" value="NC_013440.1"/>
</dbReference>
<evidence type="ECO:0000256" key="3">
    <source>
        <dbReference type="ARBA" id="ARBA00022553"/>
    </source>
</evidence>